<dbReference type="Gene3D" id="1.10.357.10">
    <property type="entry name" value="Tetracycline Repressor, domain 2"/>
    <property type="match status" value="1"/>
</dbReference>
<protein>
    <submittedName>
        <fullName evidence="2">TetR/AcrR family transcriptional regulator</fullName>
    </submittedName>
</protein>
<feature type="domain" description="Transcriptional regulator TetR C-terminal Proteobacteria type" evidence="1">
    <location>
        <begin position="17"/>
        <end position="134"/>
    </location>
</feature>
<evidence type="ECO:0000259" key="1">
    <source>
        <dbReference type="Pfam" id="PF14246"/>
    </source>
</evidence>
<accession>A0A9C9NC37</accession>
<evidence type="ECO:0000313" key="2">
    <source>
        <dbReference type="EMBL" id="HET98795.1"/>
    </source>
</evidence>
<evidence type="ECO:0000313" key="3">
    <source>
        <dbReference type="Proteomes" id="UP000885680"/>
    </source>
</evidence>
<feature type="non-terminal residue" evidence="2">
    <location>
        <position position="1"/>
    </location>
</feature>
<organism evidence="2 3">
    <name type="scientific">Aurantimonas coralicida</name>
    <dbReference type="NCBI Taxonomy" id="182270"/>
    <lineage>
        <taxon>Bacteria</taxon>
        <taxon>Pseudomonadati</taxon>
        <taxon>Pseudomonadota</taxon>
        <taxon>Alphaproteobacteria</taxon>
        <taxon>Hyphomicrobiales</taxon>
        <taxon>Aurantimonadaceae</taxon>
        <taxon>Aurantimonas</taxon>
    </lineage>
</organism>
<sequence length="146" mass="15834">VPARTGRDTREQLRSDLAQFACDWLTVISGPTSVALNRLAVAEAGSQTADLGAIVLNNGPFAMARRLKPALEAGRAASFLDFDDVDAAFRTFFGLVVRDVQIRLLLGESLDLRPADIDRDARRAADQFFALYGADENRPIVAGDIN</sequence>
<gene>
    <name evidence="2" type="ORF">ENH89_00175</name>
</gene>
<dbReference type="AlphaFoldDB" id="A0A9C9NC37"/>
<reference evidence="2" key="1">
    <citation type="journal article" date="2020" name="mSystems">
        <title>Genome- and Community-Level Interaction Insights into Carbon Utilization and Element Cycling Functions of Hydrothermarchaeota in Hydrothermal Sediment.</title>
        <authorList>
            <person name="Zhou Z."/>
            <person name="Liu Y."/>
            <person name="Xu W."/>
            <person name="Pan J."/>
            <person name="Luo Z.H."/>
            <person name="Li M."/>
        </authorList>
    </citation>
    <scope>NUCLEOTIDE SEQUENCE</scope>
    <source>
        <strain evidence="2">HyVt-347</strain>
    </source>
</reference>
<dbReference type="InterPro" id="IPR039536">
    <property type="entry name" value="TetR_C_Proteobacteria"/>
</dbReference>
<proteinExistence type="predicted"/>
<comment type="caution">
    <text evidence="2">The sequence shown here is derived from an EMBL/GenBank/DDBJ whole genome shotgun (WGS) entry which is preliminary data.</text>
</comment>
<dbReference type="Pfam" id="PF14246">
    <property type="entry name" value="TetR_C_7"/>
    <property type="match status" value="1"/>
</dbReference>
<name>A0A9C9NC37_9HYPH</name>
<dbReference type="EMBL" id="DRGN01000004">
    <property type="protein sequence ID" value="HET98795.1"/>
    <property type="molecule type" value="Genomic_DNA"/>
</dbReference>
<dbReference type="Proteomes" id="UP000885680">
    <property type="component" value="Unassembled WGS sequence"/>
</dbReference>